<evidence type="ECO:0000256" key="2">
    <source>
        <dbReference type="ARBA" id="ARBA00023002"/>
    </source>
</evidence>
<gene>
    <name evidence="3" type="ORF">LARI1_G003398</name>
</gene>
<accession>A0A8T9BHZ7</accession>
<dbReference type="InterPro" id="IPR002347">
    <property type="entry name" value="SDR_fam"/>
</dbReference>
<dbReference type="Gene3D" id="3.40.50.720">
    <property type="entry name" value="NAD(P)-binding Rossmann-like Domain"/>
    <property type="match status" value="1"/>
</dbReference>
<dbReference type="PANTHER" id="PTHR43669:SF4">
    <property type="entry name" value="SHORT-CHAIN DEHYDROGENASE"/>
    <property type="match status" value="1"/>
</dbReference>
<reference evidence="3 4" key="1">
    <citation type="submission" date="2018-05" db="EMBL/GenBank/DDBJ databases">
        <title>Whole genome sequencing for identification of molecular markers to develop diagnostic detection tools for the regulated plant pathogen Lachnellula willkommii.</title>
        <authorList>
            <person name="Giroux E."/>
            <person name="Bilodeau G."/>
        </authorList>
    </citation>
    <scope>NUCLEOTIDE SEQUENCE [LARGE SCALE GENOMIC DNA]</scope>
    <source>
        <strain evidence="3 4">CBS 203.66</strain>
    </source>
</reference>
<proteinExistence type="inferred from homology"/>
<evidence type="ECO:0000256" key="1">
    <source>
        <dbReference type="ARBA" id="ARBA00006484"/>
    </source>
</evidence>
<dbReference type="GO" id="GO:0016491">
    <property type="term" value="F:oxidoreductase activity"/>
    <property type="evidence" value="ECO:0007669"/>
    <property type="project" value="UniProtKB-KW"/>
</dbReference>
<dbReference type="AlphaFoldDB" id="A0A8T9BHZ7"/>
<protein>
    <submittedName>
        <fullName evidence="3">Uncharacterized protein</fullName>
    </submittedName>
</protein>
<dbReference type="PANTHER" id="PTHR43669">
    <property type="entry name" value="5-KETO-D-GLUCONATE 5-REDUCTASE"/>
    <property type="match status" value="1"/>
</dbReference>
<dbReference type="SUPFAM" id="SSF51735">
    <property type="entry name" value="NAD(P)-binding Rossmann-fold domains"/>
    <property type="match status" value="1"/>
</dbReference>
<sequence>MNSIPMFLKNAKRDPTYIITSTPRSPPFHFFSFSFSFAAIKHQADVDAFFYSTHNLIMMSKVILILGAGPNVGASVAHAFASKGYKVALASRSQKESDNTPSQIHIPTDASNPDAVVAAFSKTKSLLANPSVVVYNVGALTENPPEDPLSLNLEESDFEKDLVINTTSAFVAGQQAVLAFKSLPSSSSKTFIYTGNNLNETIIPGLMDLGAGKSATAHIIRTAAAAYQDEGFKFYYADERTADGGPAWSNINGEAHGKLYVELAEVKEQGPWQQTFVKGVGYVKFPVDGAS</sequence>
<keyword evidence="2" id="KW-0560">Oxidoreductase</keyword>
<dbReference type="Pfam" id="PF00106">
    <property type="entry name" value="adh_short"/>
    <property type="match status" value="1"/>
</dbReference>
<dbReference type="EMBL" id="QGMF01000099">
    <property type="protein sequence ID" value="TVY19568.1"/>
    <property type="molecule type" value="Genomic_DNA"/>
</dbReference>
<comment type="caution">
    <text evidence="3">The sequence shown here is derived from an EMBL/GenBank/DDBJ whole genome shotgun (WGS) entry which is preliminary data.</text>
</comment>
<dbReference type="OrthoDB" id="5336600at2759"/>
<keyword evidence="4" id="KW-1185">Reference proteome</keyword>
<organism evidence="3 4">
    <name type="scientific">Lachnellula arida</name>
    <dbReference type="NCBI Taxonomy" id="1316785"/>
    <lineage>
        <taxon>Eukaryota</taxon>
        <taxon>Fungi</taxon>
        <taxon>Dikarya</taxon>
        <taxon>Ascomycota</taxon>
        <taxon>Pezizomycotina</taxon>
        <taxon>Leotiomycetes</taxon>
        <taxon>Helotiales</taxon>
        <taxon>Lachnaceae</taxon>
        <taxon>Lachnellula</taxon>
    </lineage>
</organism>
<evidence type="ECO:0000313" key="3">
    <source>
        <dbReference type="EMBL" id="TVY19568.1"/>
    </source>
</evidence>
<dbReference type="InterPro" id="IPR036291">
    <property type="entry name" value="NAD(P)-bd_dom_sf"/>
</dbReference>
<name>A0A8T9BHZ7_9HELO</name>
<evidence type="ECO:0000313" key="4">
    <source>
        <dbReference type="Proteomes" id="UP000469559"/>
    </source>
</evidence>
<dbReference type="Proteomes" id="UP000469559">
    <property type="component" value="Unassembled WGS sequence"/>
</dbReference>
<comment type="similarity">
    <text evidence="1">Belongs to the short-chain dehydrogenases/reductases (SDR) family.</text>
</comment>